<organism evidence="1 2">
    <name type="scientific">Bhargavaea cecembensis</name>
    <dbReference type="NCBI Taxonomy" id="394098"/>
    <lineage>
        <taxon>Bacteria</taxon>
        <taxon>Bacillati</taxon>
        <taxon>Bacillota</taxon>
        <taxon>Bacilli</taxon>
        <taxon>Bacillales</taxon>
        <taxon>Caryophanaceae</taxon>
        <taxon>Bhargavaea</taxon>
    </lineage>
</organism>
<dbReference type="EMBL" id="LQNT01000009">
    <property type="protein sequence ID" value="KZE38859.1"/>
    <property type="molecule type" value="Genomic_DNA"/>
</dbReference>
<dbReference type="Proteomes" id="UP000076490">
    <property type="component" value="Unassembled WGS sequence"/>
</dbReference>
<evidence type="ECO:0000313" key="2">
    <source>
        <dbReference type="Proteomes" id="UP000076490"/>
    </source>
</evidence>
<dbReference type="AlphaFoldDB" id="A0A165H5T2"/>
<comment type="caution">
    <text evidence="1">The sequence shown here is derived from an EMBL/GenBank/DDBJ whole genome shotgun (WGS) entry which is preliminary data.</text>
</comment>
<accession>A0A165H5T2</accession>
<sequence length="91" mass="10058">MCSSSSCNRVGINPDIRARKRKASPLVAAGSGISIVLTAAAECQREEIVYRKIEDADEAMGLYLAWNRQDASPLVERFARTAKALFKNRDK</sequence>
<reference evidence="1 2" key="1">
    <citation type="submission" date="2016-01" db="EMBL/GenBank/DDBJ databases">
        <title>Whole genome sequencing of Bhargavaea cecembensis T14.</title>
        <authorList>
            <person name="Hong K.W."/>
        </authorList>
    </citation>
    <scope>NUCLEOTIDE SEQUENCE [LARGE SCALE GENOMIC DNA]</scope>
    <source>
        <strain evidence="1 2">T14</strain>
    </source>
</reference>
<evidence type="ECO:0008006" key="3">
    <source>
        <dbReference type="Google" id="ProtNLM"/>
    </source>
</evidence>
<protein>
    <recommendedName>
        <fullName evidence="3">LysR substrate-binding domain-containing protein</fullName>
    </recommendedName>
</protein>
<proteinExistence type="predicted"/>
<evidence type="ECO:0000313" key="1">
    <source>
        <dbReference type="EMBL" id="KZE38859.1"/>
    </source>
</evidence>
<name>A0A165H5T2_9BACL</name>
<gene>
    <name evidence="1" type="ORF">AV656_08130</name>
</gene>
<dbReference type="RefSeq" id="WP_063180814.1">
    <property type="nucleotide sequence ID" value="NZ_LQNT01000009.1"/>
</dbReference>
<dbReference type="OrthoDB" id="9803735at2"/>
<dbReference type="SUPFAM" id="SSF53850">
    <property type="entry name" value="Periplasmic binding protein-like II"/>
    <property type="match status" value="1"/>
</dbReference>
<dbReference type="Gene3D" id="3.40.190.10">
    <property type="entry name" value="Periplasmic binding protein-like II"/>
    <property type="match status" value="2"/>
</dbReference>